<dbReference type="InterPro" id="IPR036758">
    <property type="entry name" value="At5g01610-like"/>
</dbReference>
<dbReference type="SUPFAM" id="SSF141562">
    <property type="entry name" value="At5g01610-like"/>
    <property type="match status" value="1"/>
</dbReference>
<protein>
    <submittedName>
        <fullName evidence="2">Uncharacterized protein At5g01610-like</fullName>
    </submittedName>
</protein>
<evidence type="ECO:0000313" key="2">
    <source>
        <dbReference type="RefSeq" id="XP_022953909.1"/>
    </source>
</evidence>
<name>A0A6J1GR96_CUCMO</name>
<keyword evidence="1" id="KW-1185">Reference proteome</keyword>
<dbReference type="Gene3D" id="2.30.240.10">
    <property type="entry name" value="At5g01610-like"/>
    <property type="match status" value="1"/>
</dbReference>
<organism evidence="1 2">
    <name type="scientific">Cucurbita moschata</name>
    <name type="common">Winter crookneck squash</name>
    <name type="synonym">Cucurbita pepo var. moschata</name>
    <dbReference type="NCBI Taxonomy" id="3662"/>
    <lineage>
        <taxon>Eukaryota</taxon>
        <taxon>Viridiplantae</taxon>
        <taxon>Streptophyta</taxon>
        <taxon>Embryophyta</taxon>
        <taxon>Tracheophyta</taxon>
        <taxon>Spermatophyta</taxon>
        <taxon>Magnoliopsida</taxon>
        <taxon>eudicotyledons</taxon>
        <taxon>Gunneridae</taxon>
        <taxon>Pentapetalae</taxon>
        <taxon>rosids</taxon>
        <taxon>fabids</taxon>
        <taxon>Cucurbitales</taxon>
        <taxon>Cucurbitaceae</taxon>
        <taxon>Cucurbiteae</taxon>
        <taxon>Cucurbita</taxon>
    </lineage>
</organism>
<reference evidence="2" key="1">
    <citation type="submission" date="2025-08" db="UniProtKB">
        <authorList>
            <consortium name="RefSeq"/>
        </authorList>
    </citation>
    <scope>IDENTIFICATION</scope>
    <source>
        <tissue evidence="2">Young leaves</tissue>
    </source>
</reference>
<dbReference type="KEGG" id="cmos:111456313"/>
<proteinExistence type="predicted"/>
<evidence type="ECO:0000313" key="1">
    <source>
        <dbReference type="Proteomes" id="UP000504609"/>
    </source>
</evidence>
<accession>A0A6J1GR96</accession>
<sequence>MSSTVALPATSNCKAATVYDILREFNLPIGLLPDCAVDCKLDRGKGKLEVHLKGSCHFSLQEPYELKYKSTVSGHISGNKLTNLKGVSVKFMFFWVNIVEVVRNGDDLQFSVGMTTASFPVDIFTVCPQGGCGVDCKDGKLRKIKAKSLVSSA</sequence>
<dbReference type="InterPro" id="IPR007493">
    <property type="entry name" value="DUF538"/>
</dbReference>
<dbReference type="Pfam" id="PF04398">
    <property type="entry name" value="DUF538"/>
    <property type="match status" value="1"/>
</dbReference>
<dbReference type="RefSeq" id="XP_022953909.1">
    <property type="nucleotide sequence ID" value="XM_023098141.1"/>
</dbReference>
<dbReference type="PANTHER" id="PTHR31676">
    <property type="entry name" value="T31J12.3 PROTEIN-RELATED"/>
    <property type="match status" value="1"/>
</dbReference>
<dbReference type="PANTHER" id="PTHR31676:SF156">
    <property type="entry name" value="F22D16.19 PROTEIN"/>
    <property type="match status" value="1"/>
</dbReference>
<dbReference type="Proteomes" id="UP000504609">
    <property type="component" value="Unplaced"/>
</dbReference>
<dbReference type="GeneID" id="111456313"/>
<gene>
    <name evidence="2" type="primary">LOC111456313</name>
</gene>
<dbReference type="AlphaFoldDB" id="A0A6J1GR96"/>